<protein>
    <submittedName>
        <fullName evidence="4">Lipopolysaccharide/colanic/teichoic acid biosynthesis glycosyltransferase</fullName>
    </submittedName>
    <submittedName>
        <fullName evidence="5">Sugar transferase</fullName>
    </submittedName>
</protein>
<dbReference type="Proteomes" id="UP000829756">
    <property type="component" value="Chromosome"/>
</dbReference>
<evidence type="ECO:0000313" key="5">
    <source>
        <dbReference type="EMBL" id="UOO79796.1"/>
    </source>
</evidence>
<keyword evidence="2" id="KW-0472">Membrane</keyword>
<keyword evidence="2" id="KW-0812">Transmembrane</keyword>
<reference evidence="4 6" key="1">
    <citation type="submission" date="2019-03" db="EMBL/GenBank/DDBJ databases">
        <title>Genomic Encyclopedia of Type Strains, Phase IV (KMG-IV): sequencing the most valuable type-strain genomes for metagenomic binning, comparative biology and taxonomic classification.</title>
        <authorList>
            <person name="Goeker M."/>
        </authorList>
    </citation>
    <scope>NUCLEOTIDE SEQUENCE [LARGE SCALE GENOMIC DNA]</scope>
    <source>
        <strain evidence="4 6">DSM 17474</strain>
    </source>
</reference>
<evidence type="ECO:0000313" key="4">
    <source>
        <dbReference type="EMBL" id="TCP03737.1"/>
    </source>
</evidence>
<dbReference type="Pfam" id="PF02397">
    <property type="entry name" value="Bac_transf"/>
    <property type="match status" value="1"/>
</dbReference>
<dbReference type="RefSeq" id="WP_132954191.1">
    <property type="nucleotide sequence ID" value="NZ_CP091507.1"/>
</dbReference>
<dbReference type="EMBL" id="SLXE01000019">
    <property type="protein sequence ID" value="TCP03737.1"/>
    <property type="molecule type" value="Genomic_DNA"/>
</dbReference>
<dbReference type="PANTHER" id="PTHR30576">
    <property type="entry name" value="COLANIC BIOSYNTHESIS UDP-GLUCOSE LIPID CARRIER TRANSFERASE"/>
    <property type="match status" value="1"/>
</dbReference>
<comment type="similarity">
    <text evidence="1">Belongs to the bacterial sugar transferase family.</text>
</comment>
<dbReference type="InterPro" id="IPR003362">
    <property type="entry name" value="Bact_transf"/>
</dbReference>
<proteinExistence type="inferred from homology"/>
<evidence type="ECO:0000313" key="6">
    <source>
        <dbReference type="Proteomes" id="UP000294721"/>
    </source>
</evidence>
<keyword evidence="2" id="KW-1133">Transmembrane helix</keyword>
<dbReference type="PANTHER" id="PTHR30576:SF8">
    <property type="entry name" value="UNDECAPRENYL-PHOSPHATE GALACTOSE PHOSPHOTRANSFERASE"/>
    <property type="match status" value="1"/>
</dbReference>
<dbReference type="KEGG" id="usu:LVJ78_01855"/>
<keyword evidence="6" id="KW-1185">Reference proteome</keyword>
<feature type="transmembrane region" description="Helical" evidence="2">
    <location>
        <begin position="12"/>
        <end position="32"/>
    </location>
</feature>
<evidence type="ECO:0000256" key="1">
    <source>
        <dbReference type="ARBA" id="ARBA00006464"/>
    </source>
</evidence>
<gene>
    <name evidence="4" type="ORF">EV680_11929</name>
    <name evidence="5" type="ORF">LVJ78_01855</name>
</gene>
<feature type="domain" description="Bacterial sugar transferase" evidence="3">
    <location>
        <begin position="6"/>
        <end position="180"/>
    </location>
</feature>
<sequence length="203" mass="23268">MNNMLKRLLDILASAAGLLLLSPVFLLLIYLIRKNLGAPVFFTQIRPGQNGKPFKMVKFRSMRDAVDANGQALPDNERLTPFGRKLRASSLDELPELWNVLKGDMSLVGPRPLLMQYLPLYNDFQRRRNEVKPGITGWAQVNGRNALSWDEKFKLDVWYVDHHNLWLDIKILLLTVKKVFIKEGISAQNDATMPFFTGNDDEK</sequence>
<name>A0AAE9GZC7_9NEIS</name>
<dbReference type="EMBL" id="CP091507">
    <property type="protein sequence ID" value="UOO79796.1"/>
    <property type="molecule type" value="Genomic_DNA"/>
</dbReference>
<dbReference type="Proteomes" id="UP000294721">
    <property type="component" value="Unassembled WGS sequence"/>
</dbReference>
<reference evidence="5" key="2">
    <citation type="submission" date="2021-12" db="EMBL/GenBank/DDBJ databases">
        <authorList>
            <person name="Veyrier F.J."/>
        </authorList>
    </citation>
    <scope>NUCLEOTIDE SEQUENCE</scope>
    <source>
        <strain evidence="5">1258/02</strain>
    </source>
</reference>
<reference evidence="5" key="3">
    <citation type="journal article" date="2022" name="Res Sq">
        <title>Evolution of multicellular longitudinally dividing oral cavity symbionts (Neisseriaceae).</title>
        <authorList>
            <person name="Nyongesa S."/>
            <person name="Weber P."/>
            <person name="Bernet E."/>
            <person name="Pullido F."/>
            <person name="Nieckarz M."/>
            <person name="Delaby M."/>
            <person name="Nieves C."/>
            <person name="Viehboeck T."/>
            <person name="Krause N."/>
            <person name="Rivera-Millot A."/>
            <person name="Nakamura A."/>
            <person name="Vischer N."/>
            <person name="VanNieuwenhze M."/>
            <person name="Brun Y."/>
            <person name="Cava F."/>
            <person name="Bulgheresi S."/>
            <person name="Veyrier F."/>
        </authorList>
    </citation>
    <scope>NUCLEOTIDE SEQUENCE</scope>
    <source>
        <strain evidence="5">1258/02</strain>
    </source>
</reference>
<dbReference type="GO" id="GO:0016780">
    <property type="term" value="F:phosphotransferase activity, for other substituted phosphate groups"/>
    <property type="evidence" value="ECO:0007669"/>
    <property type="project" value="TreeGrafter"/>
</dbReference>
<keyword evidence="5" id="KW-0808">Transferase</keyword>
<evidence type="ECO:0000313" key="7">
    <source>
        <dbReference type="Proteomes" id="UP000829756"/>
    </source>
</evidence>
<evidence type="ECO:0000259" key="3">
    <source>
        <dbReference type="Pfam" id="PF02397"/>
    </source>
</evidence>
<accession>A0AAE9GZC7</accession>
<dbReference type="AlphaFoldDB" id="A0AAE9GZC7"/>
<organism evidence="5 7">
    <name type="scientific">Uruburuella suis</name>
    <dbReference type="NCBI Taxonomy" id="252130"/>
    <lineage>
        <taxon>Bacteria</taxon>
        <taxon>Pseudomonadati</taxon>
        <taxon>Pseudomonadota</taxon>
        <taxon>Betaproteobacteria</taxon>
        <taxon>Neisseriales</taxon>
        <taxon>Neisseriaceae</taxon>
        <taxon>Uruburuella</taxon>
    </lineage>
</organism>
<evidence type="ECO:0000256" key="2">
    <source>
        <dbReference type="SAM" id="Phobius"/>
    </source>
</evidence>